<evidence type="ECO:0000313" key="2">
    <source>
        <dbReference type="Proteomes" id="UP001516400"/>
    </source>
</evidence>
<organism evidence="1 2">
    <name type="scientific">Cryptolaemus montrouzieri</name>
    <dbReference type="NCBI Taxonomy" id="559131"/>
    <lineage>
        <taxon>Eukaryota</taxon>
        <taxon>Metazoa</taxon>
        <taxon>Ecdysozoa</taxon>
        <taxon>Arthropoda</taxon>
        <taxon>Hexapoda</taxon>
        <taxon>Insecta</taxon>
        <taxon>Pterygota</taxon>
        <taxon>Neoptera</taxon>
        <taxon>Endopterygota</taxon>
        <taxon>Coleoptera</taxon>
        <taxon>Polyphaga</taxon>
        <taxon>Cucujiformia</taxon>
        <taxon>Coccinelloidea</taxon>
        <taxon>Coccinellidae</taxon>
        <taxon>Scymninae</taxon>
        <taxon>Scymnini</taxon>
        <taxon>Cryptolaemus</taxon>
    </lineage>
</organism>
<keyword evidence="2" id="KW-1185">Reference proteome</keyword>
<sequence>MDDIGQIMNLLNDQIEHSNLFSELLHRKDKGEPGPALTFNFNDNNALTEVERLDDILDQCAVREKSDKKSFENEANTEMKFSSKSLGKKKVDATECLSEKIQTMQAILVKVLQTNGLFMNPNKQNAPRHGIPLVLT</sequence>
<reference evidence="1 2" key="1">
    <citation type="journal article" date="2021" name="BMC Biol.">
        <title>Horizontally acquired antibacterial genes associated with adaptive radiation of ladybird beetles.</title>
        <authorList>
            <person name="Li H.S."/>
            <person name="Tang X.F."/>
            <person name="Huang Y.H."/>
            <person name="Xu Z.Y."/>
            <person name="Chen M.L."/>
            <person name="Du X.Y."/>
            <person name="Qiu B.Y."/>
            <person name="Chen P.T."/>
            <person name="Zhang W."/>
            <person name="Slipinski A."/>
            <person name="Escalona H.E."/>
            <person name="Waterhouse R.M."/>
            <person name="Zwick A."/>
            <person name="Pang H."/>
        </authorList>
    </citation>
    <scope>NUCLEOTIDE SEQUENCE [LARGE SCALE GENOMIC DNA]</scope>
    <source>
        <strain evidence="1">SYSU2018</strain>
    </source>
</reference>
<proteinExistence type="predicted"/>
<name>A0ABD2N0R5_9CUCU</name>
<dbReference type="Proteomes" id="UP001516400">
    <property type="component" value="Unassembled WGS sequence"/>
</dbReference>
<accession>A0ABD2N0R5</accession>
<comment type="caution">
    <text evidence="1">The sequence shown here is derived from an EMBL/GenBank/DDBJ whole genome shotgun (WGS) entry which is preliminary data.</text>
</comment>
<gene>
    <name evidence="1" type="ORF">HHI36_022319</name>
</gene>
<dbReference type="AlphaFoldDB" id="A0ABD2N0R5"/>
<protein>
    <submittedName>
        <fullName evidence="1">Uncharacterized protein</fullName>
    </submittedName>
</protein>
<evidence type="ECO:0000313" key="1">
    <source>
        <dbReference type="EMBL" id="KAL3271849.1"/>
    </source>
</evidence>
<dbReference type="EMBL" id="JABFTP020000042">
    <property type="protein sequence ID" value="KAL3271849.1"/>
    <property type="molecule type" value="Genomic_DNA"/>
</dbReference>